<organism evidence="5 6">
    <name type="scientific">Cuscuta australis</name>
    <dbReference type="NCBI Taxonomy" id="267555"/>
    <lineage>
        <taxon>Eukaryota</taxon>
        <taxon>Viridiplantae</taxon>
        <taxon>Streptophyta</taxon>
        <taxon>Embryophyta</taxon>
        <taxon>Tracheophyta</taxon>
        <taxon>Spermatophyta</taxon>
        <taxon>Magnoliopsida</taxon>
        <taxon>eudicotyledons</taxon>
        <taxon>Gunneridae</taxon>
        <taxon>Pentapetalae</taxon>
        <taxon>asterids</taxon>
        <taxon>lamiids</taxon>
        <taxon>Solanales</taxon>
        <taxon>Convolvulaceae</taxon>
        <taxon>Cuscuteae</taxon>
        <taxon>Cuscuta</taxon>
        <taxon>Cuscuta subgen. Grammica</taxon>
        <taxon>Cuscuta sect. Cleistogrammica</taxon>
    </lineage>
</organism>
<dbReference type="Proteomes" id="UP000249390">
    <property type="component" value="Unassembled WGS sequence"/>
</dbReference>
<accession>A0A328E536</accession>
<dbReference type="InterPro" id="IPR044215">
    <property type="entry name" value="PIG-H"/>
</dbReference>
<dbReference type="AlphaFoldDB" id="A0A328E536"/>
<proteinExistence type="inferred from homology"/>
<sequence length="191" mass="21430">MAGGGGKSGSIMIGRYEYVHDVGKWPIEAIDAYHVMLSGNTLLKASILFSFLIFLLPSVVYICSRLVHVRSISALFYSLLIGALLIGMYLKLVVRESVIILPAFGVQIETRYRSGRINRQFVPFSKILKPVLNECVTPITCYWTLSLIIHGEDQLCLVFKELRPPVKMLVPIWKALCASIEWGDCKDEAVH</sequence>
<name>A0A328E536_9ASTE</name>
<comment type="caution">
    <text evidence="5">The sequence shown here is derived from an EMBL/GenBank/DDBJ whole genome shotgun (WGS) entry which is preliminary data.</text>
</comment>
<evidence type="ECO:0000259" key="4">
    <source>
        <dbReference type="Pfam" id="PF10181"/>
    </source>
</evidence>
<comment type="pathway">
    <text evidence="1">Glycolipid biosynthesis; glycosylphosphatidylinositol-anchor biosynthesis.</text>
</comment>
<evidence type="ECO:0000313" key="5">
    <source>
        <dbReference type="EMBL" id="RAL53067.1"/>
    </source>
</evidence>
<keyword evidence="3" id="KW-0472">Membrane</keyword>
<dbReference type="Pfam" id="PF10181">
    <property type="entry name" value="PIG-H"/>
    <property type="match status" value="1"/>
</dbReference>
<reference evidence="5 6" key="1">
    <citation type="submission" date="2018-06" db="EMBL/GenBank/DDBJ databases">
        <title>The Genome of Cuscuta australis (Dodder) Provides Insight into the Evolution of Plant Parasitism.</title>
        <authorList>
            <person name="Liu H."/>
        </authorList>
    </citation>
    <scope>NUCLEOTIDE SEQUENCE [LARGE SCALE GENOMIC DNA]</scope>
    <source>
        <strain evidence="6">cv. Yunnan</strain>
        <tissue evidence="5">Vines</tissue>
    </source>
</reference>
<gene>
    <name evidence="5" type="ORF">DM860_016302</name>
</gene>
<feature type="domain" description="Phosphatidylinositol N-acetylglucosaminyltransferase subunit H conserved" evidence="4">
    <location>
        <begin position="97"/>
        <end position="160"/>
    </location>
</feature>
<dbReference type="PANTHER" id="PTHR15231">
    <property type="entry name" value="PHOSPHATIDYLINOSITOL N-ACETYLGLUCOSAMINYLTRANSFERASE SUBUNIT H"/>
    <property type="match status" value="1"/>
</dbReference>
<comment type="similarity">
    <text evidence="2">Belongs to the PIGH family.</text>
</comment>
<evidence type="ECO:0000256" key="1">
    <source>
        <dbReference type="ARBA" id="ARBA00004687"/>
    </source>
</evidence>
<keyword evidence="6" id="KW-1185">Reference proteome</keyword>
<keyword evidence="3" id="KW-1133">Transmembrane helix</keyword>
<feature type="transmembrane region" description="Helical" evidence="3">
    <location>
        <begin position="42"/>
        <end position="62"/>
    </location>
</feature>
<evidence type="ECO:0000256" key="3">
    <source>
        <dbReference type="SAM" id="Phobius"/>
    </source>
</evidence>
<feature type="transmembrane region" description="Helical" evidence="3">
    <location>
        <begin position="74"/>
        <end position="94"/>
    </location>
</feature>
<dbReference type="GO" id="GO:0000506">
    <property type="term" value="C:glycosylphosphatidylinositol-N-acetylglucosaminyltransferase (GPI-GnT) complex"/>
    <property type="evidence" value="ECO:0007669"/>
    <property type="project" value="InterPro"/>
</dbReference>
<dbReference type="UniPathway" id="UPA00196"/>
<keyword evidence="3" id="KW-0812">Transmembrane</keyword>
<dbReference type="EMBL" id="NQVE01000028">
    <property type="protein sequence ID" value="RAL53067.1"/>
    <property type="molecule type" value="Genomic_DNA"/>
</dbReference>
<dbReference type="PANTHER" id="PTHR15231:SF1">
    <property type="entry name" value="PHOSPHATIDYLINOSITOL N-ACETYLGLUCOSAMINYLTRANSFERASE SUBUNIT H"/>
    <property type="match status" value="1"/>
</dbReference>
<evidence type="ECO:0000313" key="6">
    <source>
        <dbReference type="Proteomes" id="UP000249390"/>
    </source>
</evidence>
<dbReference type="InterPro" id="IPR019328">
    <property type="entry name" value="PIGH-H_dom"/>
</dbReference>
<protein>
    <recommendedName>
        <fullName evidence="4">Phosphatidylinositol N-acetylglucosaminyltransferase subunit H conserved domain-containing protein</fullName>
    </recommendedName>
</protein>
<dbReference type="GO" id="GO:0006506">
    <property type="term" value="P:GPI anchor biosynthetic process"/>
    <property type="evidence" value="ECO:0007669"/>
    <property type="project" value="UniProtKB-UniPathway"/>
</dbReference>
<evidence type="ECO:0000256" key="2">
    <source>
        <dbReference type="ARBA" id="ARBA00009610"/>
    </source>
</evidence>